<evidence type="ECO:0000313" key="1">
    <source>
        <dbReference type="EMBL" id="PBK92378.1"/>
    </source>
</evidence>
<dbReference type="OMA" id="NTINCKM"/>
<organism evidence="1 2">
    <name type="scientific">Armillaria gallica</name>
    <name type="common">Bulbous honey fungus</name>
    <name type="synonym">Armillaria bulbosa</name>
    <dbReference type="NCBI Taxonomy" id="47427"/>
    <lineage>
        <taxon>Eukaryota</taxon>
        <taxon>Fungi</taxon>
        <taxon>Dikarya</taxon>
        <taxon>Basidiomycota</taxon>
        <taxon>Agaricomycotina</taxon>
        <taxon>Agaricomycetes</taxon>
        <taxon>Agaricomycetidae</taxon>
        <taxon>Agaricales</taxon>
        <taxon>Marasmiineae</taxon>
        <taxon>Physalacriaceae</taxon>
        <taxon>Armillaria</taxon>
    </lineage>
</organism>
<accession>A0A2H3DNE9</accession>
<dbReference type="Proteomes" id="UP000217790">
    <property type="component" value="Unassembled WGS sequence"/>
</dbReference>
<keyword evidence="2" id="KW-1185">Reference proteome</keyword>
<dbReference type="InParanoid" id="A0A2H3DNE9"/>
<dbReference type="STRING" id="47427.A0A2H3DNE9"/>
<name>A0A2H3DNE9_ARMGA</name>
<dbReference type="EMBL" id="KZ293659">
    <property type="protein sequence ID" value="PBK92378.1"/>
    <property type="molecule type" value="Genomic_DNA"/>
</dbReference>
<dbReference type="OrthoDB" id="3247165at2759"/>
<protein>
    <submittedName>
        <fullName evidence="1">Uncharacterized protein</fullName>
    </submittedName>
</protein>
<feature type="non-terminal residue" evidence="1">
    <location>
        <position position="231"/>
    </location>
</feature>
<proteinExistence type="predicted"/>
<dbReference type="AlphaFoldDB" id="A0A2H3DNE9"/>
<reference evidence="2" key="1">
    <citation type="journal article" date="2017" name="Nat. Ecol. Evol.">
        <title>Genome expansion and lineage-specific genetic innovations in the forest pathogenic fungi Armillaria.</title>
        <authorList>
            <person name="Sipos G."/>
            <person name="Prasanna A.N."/>
            <person name="Walter M.C."/>
            <person name="O'Connor E."/>
            <person name="Balint B."/>
            <person name="Krizsan K."/>
            <person name="Kiss B."/>
            <person name="Hess J."/>
            <person name="Varga T."/>
            <person name="Slot J."/>
            <person name="Riley R."/>
            <person name="Boka B."/>
            <person name="Rigling D."/>
            <person name="Barry K."/>
            <person name="Lee J."/>
            <person name="Mihaltcheva S."/>
            <person name="LaButti K."/>
            <person name="Lipzen A."/>
            <person name="Waldron R."/>
            <person name="Moloney N.M."/>
            <person name="Sperisen C."/>
            <person name="Kredics L."/>
            <person name="Vagvoelgyi C."/>
            <person name="Patrignani A."/>
            <person name="Fitzpatrick D."/>
            <person name="Nagy I."/>
            <person name="Doyle S."/>
            <person name="Anderson J.B."/>
            <person name="Grigoriev I.V."/>
            <person name="Gueldener U."/>
            <person name="Muensterkoetter M."/>
            <person name="Nagy L.G."/>
        </authorList>
    </citation>
    <scope>NUCLEOTIDE SEQUENCE [LARGE SCALE GENOMIC DNA]</scope>
    <source>
        <strain evidence="2">Ar21-2</strain>
    </source>
</reference>
<gene>
    <name evidence="1" type="ORF">ARMGADRAFT_894237</name>
</gene>
<feature type="non-terminal residue" evidence="1">
    <location>
        <position position="1"/>
    </location>
</feature>
<evidence type="ECO:0000313" key="2">
    <source>
        <dbReference type="Proteomes" id="UP000217790"/>
    </source>
</evidence>
<sequence length="231" mass="25754">SNYATELCMTKGQEGTIHSWCTEKGSRGQQMLDVLFVKLSNPPSDVQLVGLLLNVVPLERKSNTINCKMPNDTVISLSRSQVDIAPNFAMTDYSSQGKTRPFNPVHLDYCKSHQACYTALSPTATAKGTILLQPISPAKVQGGIHGSLCQEFRELELLDEITQLRYEHCLPITVQGDCRYVLLDAYRKTKGAYYVPATVHPAIVWSRALPFEPSMVKDIPWKILTKSKKPN</sequence>